<keyword evidence="9 11" id="KW-0520">NAD</keyword>
<evidence type="ECO:0000256" key="8">
    <source>
        <dbReference type="ARBA" id="ARBA00022840"/>
    </source>
</evidence>
<evidence type="ECO:0000256" key="1">
    <source>
        <dbReference type="ARBA" id="ARBA00002324"/>
    </source>
</evidence>
<dbReference type="HAMAP" id="MF_00244">
    <property type="entry name" value="NaMN_adenylyltr"/>
    <property type="match status" value="1"/>
</dbReference>
<evidence type="ECO:0000256" key="4">
    <source>
        <dbReference type="ARBA" id="ARBA00022642"/>
    </source>
</evidence>
<dbReference type="NCBIfam" id="TIGR00482">
    <property type="entry name" value="nicotinate (nicotinamide) nucleotide adenylyltransferase"/>
    <property type="match status" value="1"/>
</dbReference>
<comment type="pathway">
    <text evidence="2 11">Cofactor biosynthesis; NAD(+) biosynthesis; deamido-NAD(+) from nicotinate D-ribonucleotide: step 1/1.</text>
</comment>
<dbReference type="PANTHER" id="PTHR39321">
    <property type="entry name" value="NICOTINATE-NUCLEOTIDE ADENYLYLTRANSFERASE-RELATED"/>
    <property type="match status" value="1"/>
</dbReference>
<keyword evidence="7 11" id="KW-0547">Nucleotide-binding</keyword>
<reference evidence="13" key="1">
    <citation type="journal article" date="2021" name="PeerJ">
        <title>Extensive microbial diversity within the chicken gut microbiome revealed by metagenomics and culture.</title>
        <authorList>
            <person name="Gilroy R."/>
            <person name="Ravi A."/>
            <person name="Getino M."/>
            <person name="Pursley I."/>
            <person name="Horton D.L."/>
            <person name="Alikhan N.F."/>
            <person name="Baker D."/>
            <person name="Gharbi K."/>
            <person name="Hall N."/>
            <person name="Watson M."/>
            <person name="Adriaenssens E.M."/>
            <person name="Foster-Nyarko E."/>
            <person name="Jarju S."/>
            <person name="Secka A."/>
            <person name="Antonio M."/>
            <person name="Oren A."/>
            <person name="Chaudhuri R.R."/>
            <person name="La Ragione R."/>
            <person name="Hildebrand F."/>
            <person name="Pallen M.J."/>
        </authorList>
    </citation>
    <scope>NUCLEOTIDE SEQUENCE</scope>
    <source>
        <strain evidence="13">ChiW4-1371</strain>
    </source>
</reference>
<comment type="similarity">
    <text evidence="3 11">Belongs to the NadD family.</text>
</comment>
<dbReference type="InterPro" id="IPR005248">
    <property type="entry name" value="NadD/NMNAT"/>
</dbReference>
<dbReference type="NCBIfam" id="NF000840">
    <property type="entry name" value="PRK00071.1-3"/>
    <property type="match status" value="1"/>
</dbReference>
<evidence type="ECO:0000256" key="3">
    <source>
        <dbReference type="ARBA" id="ARBA00009014"/>
    </source>
</evidence>
<organism evidence="13 14">
    <name type="scientific">Candidatus Mucispirillum faecigallinarum</name>
    <dbReference type="NCBI Taxonomy" id="2838699"/>
    <lineage>
        <taxon>Bacteria</taxon>
        <taxon>Pseudomonadati</taxon>
        <taxon>Deferribacterota</taxon>
        <taxon>Deferribacteres</taxon>
        <taxon>Deferribacterales</taxon>
        <taxon>Mucispirillaceae</taxon>
        <taxon>Mucispirillum</taxon>
    </lineage>
</organism>
<dbReference type="PANTHER" id="PTHR39321:SF3">
    <property type="entry name" value="PHOSPHOPANTETHEINE ADENYLYLTRANSFERASE"/>
    <property type="match status" value="1"/>
</dbReference>
<dbReference type="GO" id="GO:0005524">
    <property type="term" value="F:ATP binding"/>
    <property type="evidence" value="ECO:0007669"/>
    <property type="project" value="UniProtKB-KW"/>
</dbReference>
<evidence type="ECO:0000256" key="5">
    <source>
        <dbReference type="ARBA" id="ARBA00022679"/>
    </source>
</evidence>
<accession>A0A9D2GWB1</accession>
<dbReference type="InterPro" id="IPR004821">
    <property type="entry name" value="Cyt_trans-like"/>
</dbReference>
<keyword evidence="5 11" id="KW-0808">Transferase</keyword>
<evidence type="ECO:0000313" key="14">
    <source>
        <dbReference type="Proteomes" id="UP000824176"/>
    </source>
</evidence>
<dbReference type="CDD" id="cd02165">
    <property type="entry name" value="NMNAT"/>
    <property type="match status" value="1"/>
</dbReference>
<name>A0A9D2GWB1_9BACT</name>
<comment type="function">
    <text evidence="1 11">Catalyzes the reversible adenylation of nicotinate mononucleotide (NaMN) to nicotinic acid adenine dinucleotide (NaAD).</text>
</comment>
<evidence type="ECO:0000256" key="7">
    <source>
        <dbReference type="ARBA" id="ARBA00022741"/>
    </source>
</evidence>
<comment type="catalytic activity">
    <reaction evidence="10 11">
        <text>nicotinate beta-D-ribonucleotide + ATP + H(+) = deamido-NAD(+) + diphosphate</text>
        <dbReference type="Rhea" id="RHEA:22860"/>
        <dbReference type="ChEBI" id="CHEBI:15378"/>
        <dbReference type="ChEBI" id="CHEBI:30616"/>
        <dbReference type="ChEBI" id="CHEBI:33019"/>
        <dbReference type="ChEBI" id="CHEBI:57502"/>
        <dbReference type="ChEBI" id="CHEBI:58437"/>
        <dbReference type="EC" id="2.7.7.18"/>
    </reaction>
</comment>
<evidence type="ECO:0000313" key="13">
    <source>
        <dbReference type="EMBL" id="HIZ90146.1"/>
    </source>
</evidence>
<keyword evidence="8 11" id="KW-0067">ATP-binding</keyword>
<feature type="domain" description="Cytidyltransferase-like" evidence="12">
    <location>
        <begin position="5"/>
        <end position="176"/>
    </location>
</feature>
<keyword evidence="4 11" id="KW-0662">Pyridine nucleotide biosynthesis</keyword>
<dbReference type="Gene3D" id="3.40.50.620">
    <property type="entry name" value="HUPs"/>
    <property type="match status" value="1"/>
</dbReference>
<evidence type="ECO:0000256" key="11">
    <source>
        <dbReference type="HAMAP-Rule" id="MF_00244"/>
    </source>
</evidence>
<dbReference type="Proteomes" id="UP000824176">
    <property type="component" value="Unassembled WGS sequence"/>
</dbReference>
<dbReference type="Pfam" id="PF01467">
    <property type="entry name" value="CTP_transf_like"/>
    <property type="match status" value="1"/>
</dbReference>
<comment type="caution">
    <text evidence="13">The sequence shown here is derived from an EMBL/GenBank/DDBJ whole genome shotgun (WGS) entry which is preliminary data.</text>
</comment>
<evidence type="ECO:0000259" key="12">
    <source>
        <dbReference type="Pfam" id="PF01467"/>
    </source>
</evidence>
<sequence length="202" mass="23316">MNICIFGGAFDPVHKGHTAIAVSAVKKYNFDKLLFMVSKEPPHKSTHKASFFHRYNMVKLAVSNMGDKFDVTDIEEKLNDLSYTFNSLTALKNIYPNDKLYFLVGSDIFASIEKWYNYKKLFDLACFIIGCRPGISFNNMINQVPKDIKERIEKKDKIELFQIDAVNISSSEIRENIKKYIDFLPADVAEYIIKNNLYSKEV</sequence>
<reference evidence="13" key="2">
    <citation type="submission" date="2021-04" db="EMBL/GenBank/DDBJ databases">
        <authorList>
            <person name="Gilroy R."/>
        </authorList>
    </citation>
    <scope>NUCLEOTIDE SEQUENCE</scope>
    <source>
        <strain evidence="13">ChiW4-1371</strain>
    </source>
</reference>
<dbReference type="SUPFAM" id="SSF52374">
    <property type="entry name" value="Nucleotidylyl transferase"/>
    <property type="match status" value="1"/>
</dbReference>
<evidence type="ECO:0000256" key="9">
    <source>
        <dbReference type="ARBA" id="ARBA00023027"/>
    </source>
</evidence>
<dbReference type="GO" id="GO:0009435">
    <property type="term" value="P:NAD+ biosynthetic process"/>
    <property type="evidence" value="ECO:0007669"/>
    <property type="project" value="UniProtKB-UniRule"/>
</dbReference>
<evidence type="ECO:0000256" key="2">
    <source>
        <dbReference type="ARBA" id="ARBA00005019"/>
    </source>
</evidence>
<dbReference type="AlphaFoldDB" id="A0A9D2GWB1"/>
<gene>
    <name evidence="11 13" type="primary">nadD</name>
    <name evidence="13" type="ORF">H9804_09365</name>
</gene>
<evidence type="ECO:0000256" key="6">
    <source>
        <dbReference type="ARBA" id="ARBA00022695"/>
    </source>
</evidence>
<protein>
    <recommendedName>
        <fullName evidence="11">Probable nicotinate-nucleotide adenylyltransferase</fullName>
        <ecNumber evidence="11">2.7.7.18</ecNumber>
    </recommendedName>
    <alternativeName>
        <fullName evidence="11">Deamido-NAD(+) diphosphorylase</fullName>
    </alternativeName>
    <alternativeName>
        <fullName evidence="11">Deamido-NAD(+) pyrophosphorylase</fullName>
    </alternativeName>
    <alternativeName>
        <fullName evidence="11">Nicotinate mononucleotide adenylyltransferase</fullName>
        <shortName evidence="11">NaMN adenylyltransferase</shortName>
    </alternativeName>
</protein>
<dbReference type="EMBL" id="DXAQ01000140">
    <property type="protein sequence ID" value="HIZ90146.1"/>
    <property type="molecule type" value="Genomic_DNA"/>
</dbReference>
<keyword evidence="6 11" id="KW-0548">Nucleotidyltransferase</keyword>
<dbReference type="InterPro" id="IPR014729">
    <property type="entry name" value="Rossmann-like_a/b/a_fold"/>
</dbReference>
<dbReference type="GO" id="GO:0004515">
    <property type="term" value="F:nicotinate-nucleotide adenylyltransferase activity"/>
    <property type="evidence" value="ECO:0007669"/>
    <property type="project" value="UniProtKB-UniRule"/>
</dbReference>
<dbReference type="EC" id="2.7.7.18" evidence="11"/>
<evidence type="ECO:0000256" key="10">
    <source>
        <dbReference type="ARBA" id="ARBA00048721"/>
    </source>
</evidence>
<proteinExistence type="inferred from homology"/>